<evidence type="ECO:0000256" key="5">
    <source>
        <dbReference type="ARBA" id="ARBA00023289"/>
    </source>
</evidence>
<dbReference type="InterPro" id="IPR005225">
    <property type="entry name" value="Small_GTP-bd"/>
</dbReference>
<dbReference type="PROSITE" id="PS51419">
    <property type="entry name" value="RAB"/>
    <property type="match status" value="1"/>
</dbReference>
<dbReference type="SMART" id="SM00173">
    <property type="entry name" value="RAS"/>
    <property type="match status" value="1"/>
</dbReference>
<dbReference type="EMBL" id="CAJPVJ010002993">
    <property type="protein sequence ID" value="CAG2167063.1"/>
    <property type="molecule type" value="Genomic_DNA"/>
</dbReference>
<dbReference type="GO" id="GO:0005525">
    <property type="term" value="F:GTP binding"/>
    <property type="evidence" value="ECO:0007669"/>
    <property type="project" value="UniProtKB-KW"/>
</dbReference>
<dbReference type="PANTHER" id="PTHR47980">
    <property type="entry name" value="LD44762P"/>
    <property type="match status" value="1"/>
</dbReference>
<gene>
    <name evidence="6" type="ORF">ONB1V03_LOCUS6575</name>
</gene>
<dbReference type="InterPro" id="IPR050305">
    <property type="entry name" value="Small_GTPase_Rab"/>
</dbReference>
<dbReference type="Proteomes" id="UP000728032">
    <property type="component" value="Unassembled WGS sequence"/>
</dbReference>
<comment type="similarity">
    <text evidence="1">Belongs to the small GTPase superfamily. Rab family.</text>
</comment>
<organism evidence="6">
    <name type="scientific">Oppiella nova</name>
    <dbReference type="NCBI Taxonomy" id="334625"/>
    <lineage>
        <taxon>Eukaryota</taxon>
        <taxon>Metazoa</taxon>
        <taxon>Ecdysozoa</taxon>
        <taxon>Arthropoda</taxon>
        <taxon>Chelicerata</taxon>
        <taxon>Arachnida</taxon>
        <taxon>Acari</taxon>
        <taxon>Acariformes</taxon>
        <taxon>Sarcoptiformes</taxon>
        <taxon>Oribatida</taxon>
        <taxon>Brachypylina</taxon>
        <taxon>Oppioidea</taxon>
        <taxon>Oppiidae</taxon>
        <taxon>Oppiella</taxon>
    </lineage>
</organism>
<protein>
    <submittedName>
        <fullName evidence="6">Uncharacterized protein</fullName>
    </submittedName>
</protein>
<dbReference type="EMBL" id="OC917818">
    <property type="protein sequence ID" value="CAD7648070.1"/>
    <property type="molecule type" value="Genomic_DNA"/>
</dbReference>
<dbReference type="Pfam" id="PF00071">
    <property type="entry name" value="Ras"/>
    <property type="match status" value="1"/>
</dbReference>
<dbReference type="AlphaFoldDB" id="A0A7R9LUS5"/>
<dbReference type="Gene3D" id="3.40.50.300">
    <property type="entry name" value="P-loop containing nucleotide triphosphate hydrolases"/>
    <property type="match status" value="1"/>
</dbReference>
<sequence length="245" mass="27973">MGLRQRLEREVNKIESYKEYLRNRSTNRHFTKPLSRKEVLQEIHAEYDYSFKLLLIGDSGVGKSCLMLRFADGVYDKSINYTIGLDFKSRTIVLDGKRIKLQIWDTAGVERFHTISSSCYRGAHGIIVVYDVTNLESFKNVMKWLREIDRYACDDVNKILVGNKCHLTTQKVVEYATANELAENLGIPFLETSAKKATNVEQAFFKLAADIKARMEAVSGVEAQSEQTIRLDWNEISPPKSSGSF</sequence>
<reference evidence="6" key="1">
    <citation type="submission" date="2020-11" db="EMBL/GenBank/DDBJ databases">
        <authorList>
            <person name="Tran Van P."/>
        </authorList>
    </citation>
    <scope>NUCLEOTIDE SEQUENCE</scope>
</reference>
<keyword evidence="4" id="KW-0449">Lipoprotein</keyword>
<evidence type="ECO:0000313" key="6">
    <source>
        <dbReference type="EMBL" id="CAD7648070.1"/>
    </source>
</evidence>
<dbReference type="SUPFAM" id="SSF52540">
    <property type="entry name" value="P-loop containing nucleoside triphosphate hydrolases"/>
    <property type="match status" value="1"/>
</dbReference>
<dbReference type="SMART" id="SM00175">
    <property type="entry name" value="RAB"/>
    <property type="match status" value="1"/>
</dbReference>
<accession>A0A7R9LUS5</accession>
<proteinExistence type="inferred from homology"/>
<dbReference type="SMART" id="SM00176">
    <property type="entry name" value="RAN"/>
    <property type="match status" value="1"/>
</dbReference>
<evidence type="ECO:0000256" key="2">
    <source>
        <dbReference type="ARBA" id="ARBA00022741"/>
    </source>
</evidence>
<dbReference type="NCBIfam" id="TIGR00231">
    <property type="entry name" value="small_GTP"/>
    <property type="match status" value="1"/>
</dbReference>
<dbReference type="InterPro" id="IPR027417">
    <property type="entry name" value="P-loop_NTPase"/>
</dbReference>
<dbReference type="PROSITE" id="PS51420">
    <property type="entry name" value="RHO"/>
    <property type="match status" value="1"/>
</dbReference>
<keyword evidence="2" id="KW-0547">Nucleotide-binding</keyword>
<name>A0A7R9LUS5_9ACAR</name>
<dbReference type="SMART" id="SM00174">
    <property type="entry name" value="RHO"/>
    <property type="match status" value="1"/>
</dbReference>
<keyword evidence="7" id="KW-1185">Reference proteome</keyword>
<evidence type="ECO:0000256" key="3">
    <source>
        <dbReference type="ARBA" id="ARBA00023134"/>
    </source>
</evidence>
<evidence type="ECO:0000256" key="4">
    <source>
        <dbReference type="ARBA" id="ARBA00023288"/>
    </source>
</evidence>
<keyword evidence="3" id="KW-0342">GTP-binding</keyword>
<dbReference type="GO" id="GO:0003924">
    <property type="term" value="F:GTPase activity"/>
    <property type="evidence" value="ECO:0007669"/>
    <property type="project" value="InterPro"/>
</dbReference>
<dbReference type="PRINTS" id="PR00449">
    <property type="entry name" value="RASTRNSFRMNG"/>
</dbReference>
<dbReference type="InterPro" id="IPR001806">
    <property type="entry name" value="Small_GTPase"/>
</dbReference>
<evidence type="ECO:0000313" key="7">
    <source>
        <dbReference type="Proteomes" id="UP000728032"/>
    </source>
</evidence>
<keyword evidence="5" id="KW-0636">Prenylation</keyword>
<dbReference type="PROSITE" id="PS51421">
    <property type="entry name" value="RAS"/>
    <property type="match status" value="1"/>
</dbReference>
<dbReference type="FunFam" id="3.40.50.300:FF:001447">
    <property type="entry name" value="Ras-related protein Rab-1B"/>
    <property type="match status" value="1"/>
</dbReference>
<dbReference type="OrthoDB" id="9989112at2759"/>
<evidence type="ECO:0000256" key="1">
    <source>
        <dbReference type="ARBA" id="ARBA00006270"/>
    </source>
</evidence>